<organism evidence="2 3">
    <name type="scientific">Suillus placidus</name>
    <dbReference type="NCBI Taxonomy" id="48579"/>
    <lineage>
        <taxon>Eukaryota</taxon>
        <taxon>Fungi</taxon>
        <taxon>Dikarya</taxon>
        <taxon>Basidiomycota</taxon>
        <taxon>Agaricomycotina</taxon>
        <taxon>Agaricomycetes</taxon>
        <taxon>Agaricomycetidae</taxon>
        <taxon>Boletales</taxon>
        <taxon>Suillineae</taxon>
        <taxon>Suillaceae</taxon>
        <taxon>Suillus</taxon>
    </lineage>
</organism>
<proteinExistence type="predicted"/>
<evidence type="ECO:0000256" key="1">
    <source>
        <dbReference type="SAM" id="MobiDB-lite"/>
    </source>
</evidence>
<dbReference type="AlphaFoldDB" id="A0A9P6ZWX5"/>
<comment type="caution">
    <text evidence="2">The sequence shown here is derived from an EMBL/GenBank/DDBJ whole genome shotgun (WGS) entry which is preliminary data.</text>
</comment>
<keyword evidence="3" id="KW-1185">Reference proteome</keyword>
<accession>A0A9P6ZWX5</accession>
<gene>
    <name evidence="2" type="ORF">EV702DRAFT_1196221</name>
</gene>
<feature type="region of interest" description="Disordered" evidence="1">
    <location>
        <begin position="1"/>
        <end position="50"/>
    </location>
</feature>
<sequence>MGAQKREEGGMRAHKSRRDARRAGCEKAPRADGEDGEDGGEDASEINLED</sequence>
<reference evidence="2" key="1">
    <citation type="journal article" date="2020" name="New Phytol.">
        <title>Comparative genomics reveals dynamic genome evolution in host specialist ectomycorrhizal fungi.</title>
        <authorList>
            <person name="Lofgren L.A."/>
            <person name="Nguyen N.H."/>
            <person name="Vilgalys R."/>
            <person name="Ruytinx J."/>
            <person name="Liao H.L."/>
            <person name="Branco S."/>
            <person name="Kuo A."/>
            <person name="LaButti K."/>
            <person name="Lipzen A."/>
            <person name="Andreopoulos W."/>
            <person name="Pangilinan J."/>
            <person name="Riley R."/>
            <person name="Hundley H."/>
            <person name="Na H."/>
            <person name="Barry K."/>
            <person name="Grigoriev I.V."/>
            <person name="Stajich J.E."/>
            <person name="Kennedy P.G."/>
        </authorList>
    </citation>
    <scope>NUCLEOTIDE SEQUENCE</scope>
    <source>
        <strain evidence="2">DOB743</strain>
    </source>
</reference>
<name>A0A9P6ZWX5_9AGAM</name>
<feature type="compositionally biased region" description="Basic and acidic residues" evidence="1">
    <location>
        <begin position="21"/>
        <end position="33"/>
    </location>
</feature>
<feature type="compositionally biased region" description="Acidic residues" evidence="1">
    <location>
        <begin position="34"/>
        <end position="50"/>
    </location>
</feature>
<evidence type="ECO:0000313" key="3">
    <source>
        <dbReference type="Proteomes" id="UP000714275"/>
    </source>
</evidence>
<dbReference type="Proteomes" id="UP000714275">
    <property type="component" value="Unassembled WGS sequence"/>
</dbReference>
<evidence type="ECO:0000313" key="2">
    <source>
        <dbReference type="EMBL" id="KAG1778222.1"/>
    </source>
</evidence>
<dbReference type="EMBL" id="JABBWD010000016">
    <property type="protein sequence ID" value="KAG1778222.1"/>
    <property type="molecule type" value="Genomic_DNA"/>
</dbReference>
<feature type="compositionally biased region" description="Basic and acidic residues" evidence="1">
    <location>
        <begin position="1"/>
        <end position="11"/>
    </location>
</feature>
<protein>
    <submittedName>
        <fullName evidence="2">Uncharacterized protein</fullName>
    </submittedName>
</protein>